<sequence>MRNEDRTLERLIGEFGTAIRQAGGEHLCVDFFRWCTDPRNPNRERWTRLMGLSSTHDMTVHLLRGSLSEPAVTELLDKSVTMNVYQTFEIVSDNIGFGLAAIREGDAEAANRLTTLVGFNEAMVAALGSPSAPARRLLDGIRPSAAAVPFLEHTLGYENHLGIVSAYTAEGGTASVADVNQATWPILVANMETCRAVADAASHSMLGGFVRDSLIARYAAVHALLTDPEMDWQRRLALSGDAILVAATLGYYVSFLLTEVPRAAEIGSAELERLVRDCLTRCGVIVRLLNDVGTTLLTDRESRSAWTRRLRDALRESGDTDLEGFLTRNLNGEAISTRLEKDLTYGELNLLLHGLHRRPAREAAPVLFPRLDDLAQVYADSWRLLEKFSAELDEALGDRRASRMLLTFVRFHEDLYRNSFATKAGEYSGV</sequence>
<keyword evidence="2" id="KW-1185">Reference proteome</keyword>
<evidence type="ECO:0000313" key="2">
    <source>
        <dbReference type="Proteomes" id="UP001500831"/>
    </source>
</evidence>
<dbReference type="Proteomes" id="UP001500831">
    <property type="component" value="Unassembled WGS sequence"/>
</dbReference>
<comment type="caution">
    <text evidence="1">The sequence shown here is derived from an EMBL/GenBank/DDBJ whole genome shotgun (WGS) entry which is preliminary data.</text>
</comment>
<dbReference type="EMBL" id="BAAAVI010000089">
    <property type="protein sequence ID" value="GAA2907062.1"/>
    <property type="molecule type" value="Genomic_DNA"/>
</dbReference>
<organism evidence="1 2">
    <name type="scientific">Streptosporangium fragile</name>
    <dbReference type="NCBI Taxonomy" id="46186"/>
    <lineage>
        <taxon>Bacteria</taxon>
        <taxon>Bacillati</taxon>
        <taxon>Actinomycetota</taxon>
        <taxon>Actinomycetes</taxon>
        <taxon>Streptosporangiales</taxon>
        <taxon>Streptosporangiaceae</taxon>
        <taxon>Streptosporangium</taxon>
    </lineage>
</organism>
<protein>
    <submittedName>
        <fullName evidence="1">Uncharacterized protein</fullName>
    </submittedName>
</protein>
<accession>A0ABN3WBM0</accession>
<dbReference type="RefSeq" id="WP_344981117.1">
    <property type="nucleotide sequence ID" value="NZ_BAAAVI010000089.1"/>
</dbReference>
<gene>
    <name evidence="1" type="ORF">GCM10010517_73410</name>
</gene>
<proteinExistence type="predicted"/>
<reference evidence="1 2" key="1">
    <citation type="journal article" date="2019" name="Int. J. Syst. Evol. Microbiol.">
        <title>The Global Catalogue of Microorganisms (GCM) 10K type strain sequencing project: providing services to taxonomists for standard genome sequencing and annotation.</title>
        <authorList>
            <consortium name="The Broad Institute Genomics Platform"/>
            <consortium name="The Broad Institute Genome Sequencing Center for Infectious Disease"/>
            <person name="Wu L."/>
            <person name="Ma J."/>
        </authorList>
    </citation>
    <scope>NUCLEOTIDE SEQUENCE [LARGE SCALE GENOMIC DNA]</scope>
    <source>
        <strain evidence="1 2">JCM 6242</strain>
    </source>
</reference>
<evidence type="ECO:0000313" key="1">
    <source>
        <dbReference type="EMBL" id="GAA2907062.1"/>
    </source>
</evidence>
<name>A0ABN3WBM0_9ACTN</name>